<evidence type="ECO:0000256" key="1">
    <source>
        <dbReference type="SAM" id="Phobius"/>
    </source>
</evidence>
<gene>
    <name evidence="2" type="ORF">MSPICULIGERA_LOCUS3513</name>
</gene>
<dbReference type="Proteomes" id="UP001177023">
    <property type="component" value="Unassembled WGS sequence"/>
</dbReference>
<feature type="non-terminal residue" evidence="2">
    <location>
        <position position="1"/>
    </location>
</feature>
<dbReference type="AlphaFoldDB" id="A0AA36FWH4"/>
<protein>
    <submittedName>
        <fullName evidence="2">Uncharacterized protein</fullName>
    </submittedName>
</protein>
<accession>A0AA36FWH4</accession>
<keyword evidence="1" id="KW-0472">Membrane</keyword>
<reference evidence="2" key="1">
    <citation type="submission" date="2023-06" db="EMBL/GenBank/DDBJ databases">
        <authorList>
            <person name="Delattre M."/>
        </authorList>
    </citation>
    <scope>NUCLEOTIDE SEQUENCE</scope>
    <source>
        <strain evidence="2">AF72</strain>
    </source>
</reference>
<keyword evidence="3" id="KW-1185">Reference proteome</keyword>
<keyword evidence="1" id="KW-0812">Transmembrane</keyword>
<comment type="caution">
    <text evidence="2">The sequence shown here is derived from an EMBL/GenBank/DDBJ whole genome shotgun (WGS) entry which is preliminary data.</text>
</comment>
<evidence type="ECO:0000313" key="2">
    <source>
        <dbReference type="EMBL" id="CAJ0564848.1"/>
    </source>
</evidence>
<keyword evidence="1" id="KW-1133">Transmembrane helix</keyword>
<dbReference type="EMBL" id="CATQJA010000926">
    <property type="protein sequence ID" value="CAJ0564848.1"/>
    <property type="molecule type" value="Genomic_DNA"/>
</dbReference>
<proteinExistence type="predicted"/>
<organism evidence="2 3">
    <name type="scientific">Mesorhabditis spiculigera</name>
    <dbReference type="NCBI Taxonomy" id="96644"/>
    <lineage>
        <taxon>Eukaryota</taxon>
        <taxon>Metazoa</taxon>
        <taxon>Ecdysozoa</taxon>
        <taxon>Nematoda</taxon>
        <taxon>Chromadorea</taxon>
        <taxon>Rhabditida</taxon>
        <taxon>Rhabditina</taxon>
        <taxon>Rhabditomorpha</taxon>
        <taxon>Rhabditoidea</taxon>
        <taxon>Rhabditidae</taxon>
        <taxon>Mesorhabditinae</taxon>
        <taxon>Mesorhabditis</taxon>
    </lineage>
</organism>
<feature type="transmembrane region" description="Helical" evidence="1">
    <location>
        <begin position="60"/>
        <end position="81"/>
    </location>
</feature>
<sequence length="157" mass="17649">MSTTIHESSSEGSIVIIQEEELEEVQPSTAHQQKPQEPAAGQSDFVWARGPYTISEHEELGVVSAAMLYFGFAVLIGFAYFADFLRKHRLIDTETGQARERVEQESFASLDNGFESTFVNNIYRMATDVVNRPIVGVPGAVVRLKDRITRNFGWSYE</sequence>
<evidence type="ECO:0000313" key="3">
    <source>
        <dbReference type="Proteomes" id="UP001177023"/>
    </source>
</evidence>
<name>A0AA36FWH4_9BILA</name>